<evidence type="ECO:0000313" key="5">
    <source>
        <dbReference type="Proteomes" id="UP000252086"/>
    </source>
</evidence>
<keyword evidence="2 3" id="KW-0732">Signal</keyword>
<dbReference type="AlphaFoldDB" id="A0A366D667"/>
<dbReference type="PANTHER" id="PTHR38108">
    <property type="entry name" value="UPF0319 PROTEIN YCCT"/>
    <property type="match status" value="1"/>
</dbReference>
<keyword evidence="5" id="KW-1185">Reference proteome</keyword>
<dbReference type="Proteomes" id="UP000252086">
    <property type="component" value="Unassembled WGS sequence"/>
</dbReference>
<organism evidence="4 5">
    <name type="scientific">Marinomonas aquiplantarum</name>
    <dbReference type="NCBI Taxonomy" id="491951"/>
    <lineage>
        <taxon>Bacteria</taxon>
        <taxon>Pseudomonadati</taxon>
        <taxon>Pseudomonadota</taxon>
        <taxon>Gammaproteobacteria</taxon>
        <taxon>Oceanospirillales</taxon>
        <taxon>Oceanospirillaceae</taxon>
        <taxon>Marinomonas</taxon>
    </lineage>
</organism>
<dbReference type="RefSeq" id="WP_113873615.1">
    <property type="nucleotide sequence ID" value="NZ_QNRF01000002.1"/>
</dbReference>
<comment type="caution">
    <text evidence="4">The sequence shown here is derived from an EMBL/GenBank/DDBJ whole genome shotgun (WGS) entry which is preliminary data.</text>
</comment>
<proteinExistence type="inferred from homology"/>
<feature type="chain" id="PRO_5016743007" evidence="3">
    <location>
        <begin position="25"/>
        <end position="239"/>
    </location>
</feature>
<name>A0A366D667_9GAMM</name>
<evidence type="ECO:0000313" key="4">
    <source>
        <dbReference type="EMBL" id="RBO84999.1"/>
    </source>
</evidence>
<comment type="similarity">
    <text evidence="1">Belongs to the UPF0319 family.</text>
</comment>
<evidence type="ECO:0000256" key="3">
    <source>
        <dbReference type="SAM" id="SignalP"/>
    </source>
</evidence>
<evidence type="ECO:0000256" key="2">
    <source>
        <dbReference type="ARBA" id="ARBA00022729"/>
    </source>
</evidence>
<protein>
    <submittedName>
        <fullName evidence="4">Uncharacterized protein</fullName>
    </submittedName>
</protein>
<feature type="signal peptide" evidence="3">
    <location>
        <begin position="1"/>
        <end position="24"/>
    </location>
</feature>
<sequence length="239" mass="27420">MLKNKWLTCFSLVLSTFTSLSVYGETLEVPRWFEIMYVDQQAAKQFGNDFEVSLTPGQHQIVLRFNKILRTGGDSEVFQSEPIVMDVDVTQGAYLQLKAPYISSSRQAEEYAAAPTFTLHDEASGREVSYQKRVLKEKAGLQNLRDYLAEVKQLNNRTVEDSNGPSAAPSRMETDPALEMMKFWYNKSDPATRKAMRIWIADAQYQAKVSNIQLDMMMLWYNKADDDAKKAFQIWLVNE</sequence>
<dbReference type="InterPro" id="IPR018635">
    <property type="entry name" value="UPF0319"/>
</dbReference>
<accession>A0A366D667</accession>
<dbReference type="EMBL" id="QNRF01000002">
    <property type="protein sequence ID" value="RBO84999.1"/>
    <property type="molecule type" value="Genomic_DNA"/>
</dbReference>
<dbReference type="PANTHER" id="PTHR38108:SF1">
    <property type="entry name" value="UPF0319 PROTEIN YCCT"/>
    <property type="match status" value="1"/>
</dbReference>
<dbReference type="OrthoDB" id="7058190at2"/>
<evidence type="ECO:0000256" key="1">
    <source>
        <dbReference type="ARBA" id="ARBA00008490"/>
    </source>
</evidence>
<gene>
    <name evidence="4" type="ORF">DFP76_102401</name>
</gene>
<dbReference type="Pfam" id="PF09829">
    <property type="entry name" value="DUF2057"/>
    <property type="match status" value="1"/>
</dbReference>
<reference evidence="4 5" key="1">
    <citation type="submission" date="2018-06" db="EMBL/GenBank/DDBJ databases">
        <title>Genomic Encyclopedia of Type Strains, Phase III (KMG-III): the genomes of soil and plant-associated and newly described type strains.</title>
        <authorList>
            <person name="Whitman W."/>
        </authorList>
    </citation>
    <scope>NUCLEOTIDE SEQUENCE [LARGE SCALE GENOMIC DNA]</scope>
    <source>
        <strain evidence="4 5">CECT 7732</strain>
    </source>
</reference>